<proteinExistence type="predicted"/>
<sequence length="660" mass="73076">MKTLALPQWVEHRQVDADDLSQSFAASKQWMGAYPEIVQLPVSSSATGHEARGMSPSSMHSASSSRFSLPGVQDLPVPGSAIRSDLNHWAQERPPGHGSILEENLPPLDVDGDDEESHFVSTGAFSSLALKDRASVDPAKSSFERVANLAFRQVSAEPRRPVYFIKHPSLQYGRGPDTSRSALKSIVARCNRLGDRLPQIALEAFTSITLPSMPFINSKRLVASCEVGEADASFPHALVTGIIAHGTPYMPILRSIHRDLWRDTLLALEDEYRQPRLRTIQLELLIRTSRPSENTGQSEIGLARAVGAAHLLGLHMDPTHWNLPLWERRTRKRIWWTLVIHDKWRALFFGRPSNIHSSNYDVSIPDLSDSDSGSEMPINEQLSFECFIATCHLTSKIVDTLLTNFCTVRSLADPASQVTRLAVLEDVRAKLKRFEDGLTEPLRVKPLPSMSESMPTGVYSFQLSLLGLGVVTNRLILDTLSDQPTSHGTLAVHNALQACERVARLILALTQRDCDLFWIPYSSLHISNTVSLLLRITLTAGRDNNTVYTSAIDWTVRVLDWLVTMTNNWDVAQAALRRIATPLSVASREVPDFQASYRALAKALGLPMDDESNTAADHLLETLGIDLSGADWLDSDFSWLLHSSDLMGYDGLPGRGEAAF</sequence>
<feature type="domain" description="Xylanolytic transcriptional activator regulatory" evidence="3">
    <location>
        <begin position="298"/>
        <end position="371"/>
    </location>
</feature>
<reference evidence="4 5" key="1">
    <citation type="submission" date="2018-11" db="EMBL/GenBank/DDBJ databases">
        <title>Genome sequence of Apiotrichum porosum DSM 27194.</title>
        <authorList>
            <person name="Aliyu H."/>
            <person name="Gorte O."/>
            <person name="Ochsenreither K."/>
        </authorList>
    </citation>
    <scope>NUCLEOTIDE SEQUENCE [LARGE SCALE GENOMIC DNA]</scope>
    <source>
        <strain evidence="4 5">DSM 27194</strain>
    </source>
</reference>
<dbReference type="RefSeq" id="XP_028477090.1">
    <property type="nucleotide sequence ID" value="XM_028622198.1"/>
</dbReference>
<dbReference type="GO" id="GO:0003677">
    <property type="term" value="F:DNA binding"/>
    <property type="evidence" value="ECO:0007669"/>
    <property type="project" value="InterPro"/>
</dbReference>
<keyword evidence="1" id="KW-0539">Nucleus</keyword>
<comment type="caution">
    <text evidence="4">The sequence shown here is derived from an EMBL/GenBank/DDBJ whole genome shotgun (WGS) entry which is preliminary data.</text>
</comment>
<organism evidence="4 5">
    <name type="scientific">Apiotrichum porosum</name>
    <dbReference type="NCBI Taxonomy" id="105984"/>
    <lineage>
        <taxon>Eukaryota</taxon>
        <taxon>Fungi</taxon>
        <taxon>Dikarya</taxon>
        <taxon>Basidiomycota</taxon>
        <taxon>Agaricomycotina</taxon>
        <taxon>Tremellomycetes</taxon>
        <taxon>Trichosporonales</taxon>
        <taxon>Trichosporonaceae</taxon>
        <taxon>Apiotrichum</taxon>
    </lineage>
</organism>
<dbReference type="Proteomes" id="UP000279236">
    <property type="component" value="Unassembled WGS sequence"/>
</dbReference>
<dbReference type="AlphaFoldDB" id="A0A427XW70"/>
<evidence type="ECO:0000256" key="1">
    <source>
        <dbReference type="ARBA" id="ARBA00023242"/>
    </source>
</evidence>
<dbReference type="SMART" id="SM00906">
    <property type="entry name" value="Fungal_trans"/>
    <property type="match status" value="1"/>
</dbReference>
<gene>
    <name evidence="4" type="ORF">EHS24_006796</name>
</gene>
<dbReference type="STRING" id="105984.A0A427XW70"/>
<accession>A0A427XW70</accession>
<feature type="compositionally biased region" description="Low complexity" evidence="2">
    <location>
        <begin position="55"/>
        <end position="67"/>
    </location>
</feature>
<dbReference type="PANTHER" id="PTHR31668:SF10">
    <property type="entry name" value="ZN(II)2CYS6 TRANSCRIPTION FACTOR (EUROFUNG)"/>
    <property type="match status" value="1"/>
</dbReference>
<dbReference type="GO" id="GO:0008270">
    <property type="term" value="F:zinc ion binding"/>
    <property type="evidence" value="ECO:0007669"/>
    <property type="project" value="InterPro"/>
</dbReference>
<evidence type="ECO:0000313" key="4">
    <source>
        <dbReference type="EMBL" id="RSH83138.1"/>
    </source>
</evidence>
<dbReference type="PANTHER" id="PTHR31668">
    <property type="entry name" value="GLUCOSE TRANSPORT TRANSCRIPTION REGULATOR RGT1-RELATED-RELATED"/>
    <property type="match status" value="1"/>
</dbReference>
<protein>
    <recommendedName>
        <fullName evidence="3">Xylanolytic transcriptional activator regulatory domain-containing protein</fullName>
    </recommendedName>
</protein>
<dbReference type="OrthoDB" id="2123952at2759"/>
<evidence type="ECO:0000313" key="5">
    <source>
        <dbReference type="Proteomes" id="UP000279236"/>
    </source>
</evidence>
<dbReference type="InterPro" id="IPR050797">
    <property type="entry name" value="Carb_Metab_Trans_Reg"/>
</dbReference>
<dbReference type="GO" id="GO:0006351">
    <property type="term" value="P:DNA-templated transcription"/>
    <property type="evidence" value="ECO:0007669"/>
    <property type="project" value="InterPro"/>
</dbReference>
<feature type="region of interest" description="Disordered" evidence="2">
    <location>
        <begin position="45"/>
        <end position="67"/>
    </location>
</feature>
<dbReference type="GO" id="GO:0005634">
    <property type="term" value="C:nucleus"/>
    <property type="evidence" value="ECO:0007669"/>
    <property type="project" value="TreeGrafter"/>
</dbReference>
<name>A0A427XW70_9TREE</name>
<evidence type="ECO:0000259" key="3">
    <source>
        <dbReference type="SMART" id="SM00906"/>
    </source>
</evidence>
<evidence type="ECO:0000256" key="2">
    <source>
        <dbReference type="SAM" id="MobiDB-lite"/>
    </source>
</evidence>
<dbReference type="InterPro" id="IPR007219">
    <property type="entry name" value="XnlR_reg_dom"/>
</dbReference>
<dbReference type="GO" id="GO:0001080">
    <property type="term" value="P:nitrogen catabolite activation of transcription from RNA polymerase II promoter"/>
    <property type="evidence" value="ECO:0007669"/>
    <property type="project" value="TreeGrafter"/>
</dbReference>
<keyword evidence="5" id="KW-1185">Reference proteome</keyword>
<dbReference type="GeneID" id="39591339"/>
<dbReference type="EMBL" id="RSCE01000004">
    <property type="protein sequence ID" value="RSH83138.1"/>
    <property type="molecule type" value="Genomic_DNA"/>
</dbReference>
<dbReference type="CDD" id="cd12148">
    <property type="entry name" value="fungal_TF_MHR"/>
    <property type="match status" value="1"/>
</dbReference>
<dbReference type="Pfam" id="PF04082">
    <property type="entry name" value="Fungal_trans"/>
    <property type="match status" value="1"/>
</dbReference>